<feature type="binding site" evidence="8">
    <location>
        <begin position="16"/>
        <end position="21"/>
    </location>
    <ligand>
        <name>ATP</name>
        <dbReference type="ChEBI" id="CHEBI:30616"/>
    </ligand>
</feature>
<dbReference type="GO" id="GO:0004140">
    <property type="term" value="F:dephospho-CoA kinase activity"/>
    <property type="evidence" value="ECO:0007669"/>
    <property type="project" value="UniProtKB-UniRule"/>
</dbReference>
<comment type="similarity">
    <text evidence="1 8">Belongs to the CoaE family.</text>
</comment>
<evidence type="ECO:0000256" key="6">
    <source>
        <dbReference type="ARBA" id="ARBA00022840"/>
    </source>
</evidence>
<comment type="subcellular location">
    <subcellularLocation>
        <location evidence="8">Cytoplasm</location>
    </subcellularLocation>
</comment>
<dbReference type="STRING" id="525904.Tter_1788"/>
<comment type="catalytic activity">
    <reaction evidence="8">
        <text>3'-dephospho-CoA + ATP = ADP + CoA + H(+)</text>
        <dbReference type="Rhea" id="RHEA:18245"/>
        <dbReference type="ChEBI" id="CHEBI:15378"/>
        <dbReference type="ChEBI" id="CHEBI:30616"/>
        <dbReference type="ChEBI" id="CHEBI:57287"/>
        <dbReference type="ChEBI" id="CHEBI:57328"/>
        <dbReference type="ChEBI" id="CHEBI:456216"/>
        <dbReference type="EC" id="2.7.1.24"/>
    </reaction>
</comment>
<evidence type="ECO:0000313" key="10">
    <source>
        <dbReference type="EMBL" id="ACZ42694.1"/>
    </source>
</evidence>
<keyword evidence="3 8" id="KW-0808">Transferase</keyword>
<keyword evidence="6 8" id="KW-0067">ATP-binding</keyword>
<comment type="function">
    <text evidence="8">Catalyzes the phosphorylation of the 3'-hydroxyl group of dephosphocoenzyme A to form coenzyme A.</text>
</comment>
<keyword evidence="11" id="KW-1185">Reference proteome</keyword>
<name>D1CD29_THET1</name>
<dbReference type="GO" id="GO:0015937">
    <property type="term" value="P:coenzyme A biosynthetic process"/>
    <property type="evidence" value="ECO:0007669"/>
    <property type="project" value="UniProtKB-UniRule"/>
</dbReference>
<evidence type="ECO:0000256" key="2">
    <source>
        <dbReference type="ARBA" id="ARBA00022490"/>
    </source>
</evidence>
<dbReference type="PANTHER" id="PTHR10695">
    <property type="entry name" value="DEPHOSPHO-COA KINASE-RELATED"/>
    <property type="match status" value="1"/>
</dbReference>
<dbReference type="InterPro" id="IPR027417">
    <property type="entry name" value="P-loop_NTPase"/>
</dbReference>
<dbReference type="RefSeq" id="WP_012875726.1">
    <property type="nucleotide sequence ID" value="NC_013525.1"/>
</dbReference>
<keyword evidence="5 8" id="KW-0418">Kinase</keyword>
<dbReference type="GO" id="GO:0005737">
    <property type="term" value="C:cytoplasm"/>
    <property type="evidence" value="ECO:0007669"/>
    <property type="project" value="UniProtKB-SubCell"/>
</dbReference>
<evidence type="ECO:0000256" key="8">
    <source>
        <dbReference type="HAMAP-Rule" id="MF_00376"/>
    </source>
</evidence>
<dbReference type="PROSITE" id="PS51219">
    <property type="entry name" value="DPCK"/>
    <property type="match status" value="1"/>
</dbReference>
<protein>
    <recommendedName>
        <fullName evidence="8 9">Dephospho-CoA kinase</fullName>
        <ecNumber evidence="8 9">2.7.1.24</ecNumber>
    </recommendedName>
    <alternativeName>
        <fullName evidence="8">Dephosphocoenzyme A kinase</fullName>
    </alternativeName>
</protein>
<dbReference type="PANTHER" id="PTHR10695:SF46">
    <property type="entry name" value="BIFUNCTIONAL COENZYME A SYNTHASE-RELATED"/>
    <property type="match status" value="1"/>
</dbReference>
<dbReference type="HAMAP" id="MF_00376">
    <property type="entry name" value="Dephospho_CoA_kinase"/>
    <property type="match status" value="1"/>
</dbReference>
<keyword evidence="7 8" id="KW-0173">Coenzyme A biosynthesis</keyword>
<sequence length="202" mass="22329">MKDRSRFVIGLTGNIACGKSTVSGMLAELGARVLDADLIAHEALVPSTSTYQRVVQEFGSDILRTDLSVDRAALGRIVFADPDALRRLERIVHPYVVERISHEVSGSPGVVVIDAIKLFESGLDSLCDEVWVVTCTPEQQLERLRARSGLTREEALRRINAQPPQGEKVRRADVVIDNSGSVEDTRQQVLAQWERIAERLAT</sequence>
<dbReference type="OrthoDB" id="9812943at2"/>
<organism evidence="10 11">
    <name type="scientific">Thermobaculum terrenum (strain ATCC BAA-798 / CCMEE 7001 / YNP1)</name>
    <dbReference type="NCBI Taxonomy" id="525904"/>
    <lineage>
        <taxon>Bacteria</taxon>
        <taxon>Bacillati</taxon>
        <taxon>Chloroflexota</taxon>
        <taxon>Chloroflexia</taxon>
        <taxon>Candidatus Thermobaculales</taxon>
        <taxon>Candidatus Thermobaculaceae</taxon>
        <taxon>Thermobaculum</taxon>
    </lineage>
</organism>
<dbReference type="Gene3D" id="3.40.50.300">
    <property type="entry name" value="P-loop containing nucleotide triphosphate hydrolases"/>
    <property type="match status" value="1"/>
</dbReference>
<evidence type="ECO:0000256" key="5">
    <source>
        <dbReference type="ARBA" id="ARBA00022777"/>
    </source>
</evidence>
<dbReference type="Proteomes" id="UP000000323">
    <property type="component" value="Chromosome 1"/>
</dbReference>
<dbReference type="SUPFAM" id="SSF52540">
    <property type="entry name" value="P-loop containing nucleoside triphosphate hydrolases"/>
    <property type="match status" value="1"/>
</dbReference>
<evidence type="ECO:0000256" key="9">
    <source>
        <dbReference type="NCBIfam" id="TIGR00152"/>
    </source>
</evidence>
<accession>D1CD29</accession>
<dbReference type="CDD" id="cd02022">
    <property type="entry name" value="DPCK"/>
    <property type="match status" value="1"/>
</dbReference>
<proteinExistence type="inferred from homology"/>
<dbReference type="InterPro" id="IPR001977">
    <property type="entry name" value="Depp_CoAkinase"/>
</dbReference>
<keyword evidence="4 8" id="KW-0547">Nucleotide-binding</keyword>
<dbReference type="AlphaFoldDB" id="D1CD29"/>
<evidence type="ECO:0000256" key="7">
    <source>
        <dbReference type="ARBA" id="ARBA00022993"/>
    </source>
</evidence>
<comment type="pathway">
    <text evidence="8">Cofactor biosynthesis; coenzyme A biosynthesis; CoA from (R)-pantothenate: step 5/5.</text>
</comment>
<dbReference type="Pfam" id="PF01121">
    <property type="entry name" value="CoaE"/>
    <property type="match status" value="1"/>
</dbReference>
<dbReference type="eggNOG" id="COG0237">
    <property type="taxonomic scope" value="Bacteria"/>
</dbReference>
<evidence type="ECO:0000256" key="1">
    <source>
        <dbReference type="ARBA" id="ARBA00009018"/>
    </source>
</evidence>
<dbReference type="UniPathway" id="UPA00241">
    <property type="reaction ID" value="UER00356"/>
</dbReference>
<dbReference type="EMBL" id="CP001825">
    <property type="protein sequence ID" value="ACZ42694.1"/>
    <property type="molecule type" value="Genomic_DNA"/>
</dbReference>
<evidence type="ECO:0000313" key="11">
    <source>
        <dbReference type="Proteomes" id="UP000000323"/>
    </source>
</evidence>
<dbReference type="EC" id="2.7.1.24" evidence="8 9"/>
<evidence type="ECO:0000256" key="4">
    <source>
        <dbReference type="ARBA" id="ARBA00022741"/>
    </source>
</evidence>
<gene>
    <name evidence="8" type="primary">coaE</name>
    <name evidence="10" type="ordered locus">Tter_1788</name>
</gene>
<dbReference type="FunFam" id="3.40.50.300:FF:000991">
    <property type="entry name" value="Dephospho-CoA kinase"/>
    <property type="match status" value="1"/>
</dbReference>
<keyword evidence="2 8" id="KW-0963">Cytoplasm</keyword>
<evidence type="ECO:0000256" key="3">
    <source>
        <dbReference type="ARBA" id="ARBA00022679"/>
    </source>
</evidence>
<dbReference type="KEGG" id="ttr:Tter_1788"/>
<dbReference type="NCBIfam" id="TIGR00152">
    <property type="entry name" value="dephospho-CoA kinase"/>
    <property type="match status" value="1"/>
</dbReference>
<reference evidence="11" key="1">
    <citation type="journal article" date="2010" name="Stand. Genomic Sci.">
        <title>Complete genome sequence of 'Thermobaculum terrenum' type strain (YNP1).</title>
        <authorList>
            <person name="Kiss H."/>
            <person name="Cleland D."/>
            <person name="Lapidus A."/>
            <person name="Lucas S."/>
            <person name="Glavina Del Rio T."/>
            <person name="Nolan M."/>
            <person name="Tice H."/>
            <person name="Han C."/>
            <person name="Goodwin L."/>
            <person name="Pitluck S."/>
            <person name="Liolios K."/>
            <person name="Ivanova N."/>
            <person name="Mavromatis K."/>
            <person name="Ovchinnikova G."/>
            <person name="Pati A."/>
            <person name="Chen A."/>
            <person name="Palaniappan K."/>
            <person name="Land M."/>
            <person name="Hauser L."/>
            <person name="Chang Y."/>
            <person name="Jeffries C."/>
            <person name="Lu M."/>
            <person name="Brettin T."/>
            <person name="Detter J."/>
            <person name="Goker M."/>
            <person name="Tindall B."/>
            <person name="Beck B."/>
            <person name="McDermott T."/>
            <person name="Woyke T."/>
            <person name="Bristow J."/>
            <person name="Eisen J."/>
            <person name="Markowitz V."/>
            <person name="Hugenholtz P."/>
            <person name="Kyrpides N."/>
            <person name="Klenk H."/>
            <person name="Cheng J."/>
        </authorList>
    </citation>
    <scope>NUCLEOTIDE SEQUENCE [LARGE SCALE GENOMIC DNA]</scope>
    <source>
        <strain evidence="11">ATCC BAA-798 / YNP1</strain>
    </source>
</reference>
<dbReference type="HOGENOM" id="CLU_057180_0_0_0"/>
<dbReference type="GO" id="GO:0005524">
    <property type="term" value="F:ATP binding"/>
    <property type="evidence" value="ECO:0007669"/>
    <property type="project" value="UniProtKB-UniRule"/>
</dbReference>